<comment type="caution">
    <text evidence="1">The sequence shown here is derived from an EMBL/GenBank/DDBJ whole genome shotgun (WGS) entry which is preliminary data.</text>
</comment>
<dbReference type="Proteomes" id="UP001396334">
    <property type="component" value="Unassembled WGS sequence"/>
</dbReference>
<accession>A0ABR2U6M1</accession>
<keyword evidence="2" id="KW-1185">Reference proteome</keyword>
<sequence>MIPGVSRLGKNEKKLSTRISVIKSIHHRSKAEAEEEECLNRHLGEWDIKGCEQTEGDDNVAGILIEEGSKKVCRQNLSFDSPIIERSLGSPVKVSSPGLESVLKPNNIGMVKGGWFPSLENWWADLRGLSTEGVAGGILSCVPRLSWYVTFKIEGVRVGESAGCGDVLSNEVGIIRAIFSGPTEVKGREFTVLIAMKVALEIFLQSAWRSKAYLIIATDSNLVQRWVSNSFICPCYRWPLLLEIENLLRVVGSVQISFVPKTDFSLAGTLAIDGLNRTNMFKAWCLGHCFDPALLGEKSTWLSIWFFGGEPCRNVPLQKMIVADAVLRCLVGLSSF</sequence>
<gene>
    <name evidence="1" type="ORF">V6N11_059159</name>
</gene>
<reference evidence="1 2" key="1">
    <citation type="journal article" date="2024" name="G3 (Bethesda)">
        <title>Genome assembly of Hibiscus sabdariffa L. provides insights into metabolisms of medicinal natural products.</title>
        <authorList>
            <person name="Kim T."/>
        </authorList>
    </citation>
    <scope>NUCLEOTIDE SEQUENCE [LARGE SCALE GENOMIC DNA]</scope>
    <source>
        <strain evidence="1">TK-2024</strain>
        <tissue evidence="1">Old leaves</tissue>
    </source>
</reference>
<evidence type="ECO:0008006" key="3">
    <source>
        <dbReference type="Google" id="ProtNLM"/>
    </source>
</evidence>
<dbReference type="EMBL" id="JBBPBN010000002">
    <property type="protein sequence ID" value="KAK9045272.1"/>
    <property type="molecule type" value="Genomic_DNA"/>
</dbReference>
<protein>
    <recommendedName>
        <fullName evidence="3">RNase H type-1 domain-containing protein</fullName>
    </recommendedName>
</protein>
<evidence type="ECO:0000313" key="2">
    <source>
        <dbReference type="Proteomes" id="UP001396334"/>
    </source>
</evidence>
<name>A0ABR2U6M1_9ROSI</name>
<organism evidence="1 2">
    <name type="scientific">Hibiscus sabdariffa</name>
    <name type="common">roselle</name>
    <dbReference type="NCBI Taxonomy" id="183260"/>
    <lineage>
        <taxon>Eukaryota</taxon>
        <taxon>Viridiplantae</taxon>
        <taxon>Streptophyta</taxon>
        <taxon>Embryophyta</taxon>
        <taxon>Tracheophyta</taxon>
        <taxon>Spermatophyta</taxon>
        <taxon>Magnoliopsida</taxon>
        <taxon>eudicotyledons</taxon>
        <taxon>Gunneridae</taxon>
        <taxon>Pentapetalae</taxon>
        <taxon>rosids</taxon>
        <taxon>malvids</taxon>
        <taxon>Malvales</taxon>
        <taxon>Malvaceae</taxon>
        <taxon>Malvoideae</taxon>
        <taxon>Hibiscus</taxon>
    </lineage>
</organism>
<proteinExistence type="predicted"/>
<evidence type="ECO:0000313" key="1">
    <source>
        <dbReference type="EMBL" id="KAK9045272.1"/>
    </source>
</evidence>